<dbReference type="SUPFAM" id="SSF53686">
    <property type="entry name" value="Tryptophan synthase beta subunit-like PLP-dependent enzymes"/>
    <property type="match status" value="1"/>
</dbReference>
<sequence length="343" mass="37800">MLVKREKISFLDPQPTPINYLPTLSKELGVELFIKRDDLTLFGAGGNKLRKLEYILYDAIQKGATTLLTVGGAQTNHGRLTAAVAAKYGMKCAIVCVDEYPGEISANILLDGILNAEVVMKKNDGRDKDEQLAETVATVKARYEDMGETVYEIPLGGSDVVGMMGYYECAVEITAQAQKLGIEDATVVTGVGSMGTYLGLYCGLKNEGSPLGITGIAILPFNDYHDRRIVEYFENAKEEYNLSIDACRKDFNIETGYTRGAYNNSDSTVRQAIYRMARSEAILLDPCYTGKVFAGVLDMIEEGKIKKGEKIILLHTGGMPGFYTKHHRVEFEKELMGHVTIVE</sequence>
<proteinExistence type="inferred from homology"/>
<dbReference type="KEGG" id="gfe:Gferi_02205"/>
<dbReference type="GO" id="GO:1901605">
    <property type="term" value="P:alpha-amino acid metabolic process"/>
    <property type="evidence" value="ECO:0007669"/>
    <property type="project" value="UniProtKB-ARBA"/>
</dbReference>
<feature type="domain" description="Tryptophan synthase beta chain-like PALP" evidence="5">
    <location>
        <begin position="14"/>
        <end position="317"/>
    </location>
</feature>
<evidence type="ECO:0000256" key="3">
    <source>
        <dbReference type="ARBA" id="ARBA00022898"/>
    </source>
</evidence>
<organism evidence="6 7">
    <name type="scientific">Geosporobacter ferrireducens</name>
    <dbReference type="NCBI Taxonomy" id="1424294"/>
    <lineage>
        <taxon>Bacteria</taxon>
        <taxon>Bacillati</taxon>
        <taxon>Bacillota</taxon>
        <taxon>Clostridia</taxon>
        <taxon>Peptostreptococcales</taxon>
        <taxon>Thermotaleaceae</taxon>
        <taxon>Geosporobacter</taxon>
    </lineage>
</organism>
<evidence type="ECO:0000313" key="6">
    <source>
        <dbReference type="EMBL" id="AOT68508.1"/>
    </source>
</evidence>
<dbReference type="Proteomes" id="UP000095743">
    <property type="component" value="Chromosome"/>
</dbReference>
<keyword evidence="3 4" id="KW-0663">Pyridoxal phosphate</keyword>
<evidence type="ECO:0000313" key="7">
    <source>
        <dbReference type="Proteomes" id="UP000095743"/>
    </source>
</evidence>
<dbReference type="Gene3D" id="3.40.50.1100">
    <property type="match status" value="2"/>
</dbReference>
<dbReference type="PANTHER" id="PTHR43780:SF2">
    <property type="entry name" value="1-AMINOCYCLOPROPANE-1-CARBOXYLATE DEAMINASE-RELATED"/>
    <property type="match status" value="1"/>
</dbReference>
<dbReference type="InterPro" id="IPR027278">
    <property type="entry name" value="ACCD_DCysDesulf"/>
</dbReference>
<feature type="modified residue" description="N6-(pyridoxal phosphate)lysine" evidence="4">
    <location>
        <position position="48"/>
    </location>
</feature>
<evidence type="ECO:0000256" key="4">
    <source>
        <dbReference type="PIRSR" id="PIRSR006278-2"/>
    </source>
</evidence>
<reference evidence="6 7" key="1">
    <citation type="submission" date="2016-09" db="EMBL/GenBank/DDBJ databases">
        <title>Genomic analysis reveals versatility of anaerobic energy metabolism of Geosporobacter ferrireducens IRF9 of phylum Firmicutes.</title>
        <authorList>
            <person name="Kim S.-J."/>
        </authorList>
    </citation>
    <scope>NUCLEOTIDE SEQUENCE [LARGE SCALE GENOMIC DNA]</scope>
    <source>
        <strain evidence="6 7">IRF9</strain>
    </source>
</reference>
<dbReference type="PIRSF" id="PIRSF006278">
    <property type="entry name" value="ACCD_DCysDesulf"/>
    <property type="match status" value="1"/>
</dbReference>
<dbReference type="OrthoDB" id="9801249at2"/>
<name>A0A1D8GC75_9FIRM</name>
<protein>
    <submittedName>
        <fullName evidence="6">1-aminocyclopropane-1-carboxylate deaminase</fullName>
    </submittedName>
</protein>
<dbReference type="GO" id="GO:0019148">
    <property type="term" value="F:D-cysteine desulfhydrase activity"/>
    <property type="evidence" value="ECO:0007669"/>
    <property type="project" value="TreeGrafter"/>
</dbReference>
<dbReference type="InterPro" id="IPR001926">
    <property type="entry name" value="TrpB-like_PALP"/>
</dbReference>
<dbReference type="Pfam" id="PF00291">
    <property type="entry name" value="PALP"/>
    <property type="match status" value="1"/>
</dbReference>
<evidence type="ECO:0000256" key="1">
    <source>
        <dbReference type="ARBA" id="ARBA00001933"/>
    </source>
</evidence>
<dbReference type="InterPro" id="IPR036052">
    <property type="entry name" value="TrpB-like_PALP_sf"/>
</dbReference>
<comment type="similarity">
    <text evidence="2">Belongs to the ACC deaminase/D-cysteine desulfhydrase family.</text>
</comment>
<dbReference type="AlphaFoldDB" id="A0A1D8GC75"/>
<accession>A0A1D8GC75</accession>
<dbReference type="RefSeq" id="WP_069974084.1">
    <property type="nucleotide sequence ID" value="NZ_CP017269.1"/>
</dbReference>
<comment type="cofactor">
    <cofactor evidence="1">
        <name>pyridoxal 5'-phosphate</name>
        <dbReference type="ChEBI" id="CHEBI:597326"/>
    </cofactor>
</comment>
<keyword evidence="7" id="KW-1185">Reference proteome</keyword>
<evidence type="ECO:0000256" key="2">
    <source>
        <dbReference type="ARBA" id="ARBA00008639"/>
    </source>
</evidence>
<evidence type="ECO:0000259" key="5">
    <source>
        <dbReference type="Pfam" id="PF00291"/>
    </source>
</evidence>
<gene>
    <name evidence="6" type="ORF">Gferi_02205</name>
</gene>
<dbReference type="PANTHER" id="PTHR43780">
    <property type="entry name" value="1-AMINOCYCLOPROPANE-1-CARBOXYLATE DEAMINASE-RELATED"/>
    <property type="match status" value="1"/>
</dbReference>
<dbReference type="EMBL" id="CP017269">
    <property type="protein sequence ID" value="AOT68508.1"/>
    <property type="molecule type" value="Genomic_DNA"/>
</dbReference>